<dbReference type="Pfam" id="PF10645">
    <property type="entry name" value="Carb_bind"/>
    <property type="match status" value="1"/>
</dbReference>
<dbReference type="InterPro" id="IPR052820">
    <property type="entry name" value="PhiA_domain"/>
</dbReference>
<feature type="domain" description="Endo-1,3(4)-beta-glucanase 1 carbohydrate binding" evidence="2">
    <location>
        <begin position="23"/>
        <end position="69"/>
    </location>
</feature>
<dbReference type="AlphaFoldDB" id="A0AAN6QK27"/>
<dbReference type="InterPro" id="IPR018909">
    <property type="entry name" value="Eng1_septum"/>
</dbReference>
<dbReference type="PANTHER" id="PTHR42047:SF1">
    <property type="entry name" value="PROTEIN, PUTATIVE (AFU_ORTHOLOGUE AFUA_6G03560)-RELATED"/>
    <property type="match status" value="1"/>
</dbReference>
<dbReference type="GO" id="GO:0030246">
    <property type="term" value="F:carbohydrate binding"/>
    <property type="evidence" value="ECO:0007669"/>
    <property type="project" value="InterPro"/>
</dbReference>
<dbReference type="RefSeq" id="XP_064666102.1">
    <property type="nucleotide sequence ID" value="XM_064816073.1"/>
</dbReference>
<keyword evidence="1" id="KW-0732">Signal</keyword>
<accession>A0AAN6QK27</accession>
<evidence type="ECO:0000313" key="4">
    <source>
        <dbReference type="Proteomes" id="UP001302812"/>
    </source>
</evidence>
<evidence type="ECO:0000259" key="2">
    <source>
        <dbReference type="Pfam" id="PF10645"/>
    </source>
</evidence>
<proteinExistence type="predicted"/>
<name>A0AAN6QK27_9PEZI</name>
<sequence>MVLLPLLLCSAWPAAGQLEQIQTCGSVPYYPSDYRCYDDHALCPNLDGHPTLPCGGACYSPDMYQCSEEGQLSLLPTANAGSTPFKLEVHSSNSALNSKPVKVCNLQFQTGADAHTCVYCYNAPPMYVCESYHNETVLLPSGYMSVDVPGGQAWFVEPDTGKLKTTAAGKAGGSGREHAGKNVTIYQEGYFSFSGSSHWLACKEPGLGQLFSIFAPIGNNTNRGECEKVKLVVVSTTDPKEGAYAYT</sequence>
<keyword evidence="4" id="KW-1185">Reference proteome</keyword>
<evidence type="ECO:0000313" key="3">
    <source>
        <dbReference type="EMBL" id="KAK4108532.1"/>
    </source>
</evidence>
<evidence type="ECO:0000256" key="1">
    <source>
        <dbReference type="SAM" id="SignalP"/>
    </source>
</evidence>
<organism evidence="3 4">
    <name type="scientific">Canariomyces notabilis</name>
    <dbReference type="NCBI Taxonomy" id="2074819"/>
    <lineage>
        <taxon>Eukaryota</taxon>
        <taxon>Fungi</taxon>
        <taxon>Dikarya</taxon>
        <taxon>Ascomycota</taxon>
        <taxon>Pezizomycotina</taxon>
        <taxon>Sordariomycetes</taxon>
        <taxon>Sordariomycetidae</taxon>
        <taxon>Sordariales</taxon>
        <taxon>Chaetomiaceae</taxon>
        <taxon>Canariomyces</taxon>
    </lineage>
</organism>
<reference evidence="3" key="2">
    <citation type="submission" date="2023-05" db="EMBL/GenBank/DDBJ databases">
        <authorList>
            <consortium name="Lawrence Berkeley National Laboratory"/>
            <person name="Steindorff A."/>
            <person name="Hensen N."/>
            <person name="Bonometti L."/>
            <person name="Westerberg I."/>
            <person name="Brannstrom I.O."/>
            <person name="Guillou S."/>
            <person name="Cros-Aarteil S."/>
            <person name="Calhoun S."/>
            <person name="Haridas S."/>
            <person name="Kuo A."/>
            <person name="Mondo S."/>
            <person name="Pangilinan J."/>
            <person name="Riley R."/>
            <person name="Labutti K."/>
            <person name="Andreopoulos B."/>
            <person name="Lipzen A."/>
            <person name="Chen C."/>
            <person name="Yanf M."/>
            <person name="Daum C."/>
            <person name="Ng V."/>
            <person name="Clum A."/>
            <person name="Ohm R."/>
            <person name="Martin F."/>
            <person name="Silar P."/>
            <person name="Natvig D."/>
            <person name="Lalanne C."/>
            <person name="Gautier V."/>
            <person name="Ament-Velasquez S.L."/>
            <person name="Kruys A."/>
            <person name="Hutchinson M.I."/>
            <person name="Powell A.J."/>
            <person name="Barry K."/>
            <person name="Miller A.N."/>
            <person name="Grigoriev I.V."/>
            <person name="Debuchy R."/>
            <person name="Gladieux P."/>
            <person name="Thoren M.H."/>
            <person name="Johannesson H."/>
        </authorList>
    </citation>
    <scope>NUCLEOTIDE SEQUENCE</scope>
    <source>
        <strain evidence="3">CBS 508.74</strain>
    </source>
</reference>
<comment type="caution">
    <text evidence="3">The sequence shown here is derived from an EMBL/GenBank/DDBJ whole genome shotgun (WGS) entry which is preliminary data.</text>
</comment>
<feature type="signal peptide" evidence="1">
    <location>
        <begin position="1"/>
        <end position="16"/>
    </location>
</feature>
<gene>
    <name evidence="3" type="ORF">N656DRAFT_784040</name>
</gene>
<dbReference type="Proteomes" id="UP001302812">
    <property type="component" value="Unassembled WGS sequence"/>
</dbReference>
<dbReference type="PANTHER" id="PTHR42047">
    <property type="entry name" value="PROTEIN, PUTATIVE (AFU_ORTHOLOGUE AFUA_6G03560)-RELATED"/>
    <property type="match status" value="1"/>
</dbReference>
<dbReference type="EMBL" id="MU853362">
    <property type="protein sequence ID" value="KAK4108532.1"/>
    <property type="molecule type" value="Genomic_DNA"/>
</dbReference>
<feature type="chain" id="PRO_5042998827" evidence="1">
    <location>
        <begin position="17"/>
        <end position="247"/>
    </location>
</feature>
<reference evidence="3" key="1">
    <citation type="journal article" date="2023" name="Mol. Phylogenet. Evol.">
        <title>Genome-scale phylogeny and comparative genomics of the fungal order Sordariales.</title>
        <authorList>
            <person name="Hensen N."/>
            <person name="Bonometti L."/>
            <person name="Westerberg I."/>
            <person name="Brannstrom I.O."/>
            <person name="Guillou S."/>
            <person name="Cros-Aarteil S."/>
            <person name="Calhoun S."/>
            <person name="Haridas S."/>
            <person name="Kuo A."/>
            <person name="Mondo S."/>
            <person name="Pangilinan J."/>
            <person name="Riley R."/>
            <person name="LaButti K."/>
            <person name="Andreopoulos B."/>
            <person name="Lipzen A."/>
            <person name="Chen C."/>
            <person name="Yan M."/>
            <person name="Daum C."/>
            <person name="Ng V."/>
            <person name="Clum A."/>
            <person name="Steindorff A."/>
            <person name="Ohm R.A."/>
            <person name="Martin F."/>
            <person name="Silar P."/>
            <person name="Natvig D.O."/>
            <person name="Lalanne C."/>
            <person name="Gautier V."/>
            <person name="Ament-Velasquez S.L."/>
            <person name="Kruys A."/>
            <person name="Hutchinson M.I."/>
            <person name="Powell A.J."/>
            <person name="Barry K."/>
            <person name="Miller A.N."/>
            <person name="Grigoriev I.V."/>
            <person name="Debuchy R."/>
            <person name="Gladieux P."/>
            <person name="Hiltunen Thoren M."/>
            <person name="Johannesson H."/>
        </authorList>
    </citation>
    <scope>NUCLEOTIDE SEQUENCE</scope>
    <source>
        <strain evidence="3">CBS 508.74</strain>
    </source>
</reference>
<protein>
    <submittedName>
        <fullName evidence="3">Carbohydrate-binding module family 52 protein</fullName>
    </submittedName>
</protein>
<dbReference type="GeneID" id="89940198"/>